<keyword evidence="4" id="KW-1185">Reference proteome</keyword>
<dbReference type="PROSITE" id="PS51257">
    <property type="entry name" value="PROKAR_LIPOPROTEIN"/>
    <property type="match status" value="1"/>
</dbReference>
<dbReference type="SMART" id="SM00360">
    <property type="entry name" value="RRM"/>
    <property type="match status" value="1"/>
</dbReference>
<feature type="domain" description="RRM" evidence="2">
    <location>
        <begin position="1"/>
        <end position="79"/>
    </location>
</feature>
<accession>A0A975MNE1</accession>
<dbReference type="RefSeq" id="WP_215581850.1">
    <property type="nucleotide sequence ID" value="NZ_CP073754.1"/>
</dbReference>
<dbReference type="PROSITE" id="PS50102">
    <property type="entry name" value="RRM"/>
    <property type="match status" value="1"/>
</dbReference>
<name>A0A975MNE1_9GAMM</name>
<evidence type="ECO:0000256" key="1">
    <source>
        <dbReference type="ARBA" id="ARBA00022884"/>
    </source>
</evidence>
<evidence type="ECO:0000313" key="3">
    <source>
        <dbReference type="EMBL" id="QWF70556.1"/>
    </source>
</evidence>
<dbReference type="Pfam" id="PF00076">
    <property type="entry name" value="RRM_1"/>
    <property type="match status" value="1"/>
</dbReference>
<dbReference type="InterPro" id="IPR000504">
    <property type="entry name" value="RRM_dom"/>
</dbReference>
<dbReference type="PANTHER" id="PTHR48025:SF1">
    <property type="entry name" value="RRM DOMAIN-CONTAINING PROTEIN"/>
    <property type="match status" value="1"/>
</dbReference>
<dbReference type="InterPro" id="IPR012677">
    <property type="entry name" value="Nucleotide-bd_a/b_plait_sf"/>
</dbReference>
<dbReference type="Proteomes" id="UP000676649">
    <property type="component" value="Chromosome"/>
</dbReference>
<sequence length="87" mass="9470">MKLLIRNLDRNTTEPELRALFAAHGTVQSCTLVIDKDTGLSKGFGFVEMPKPGEAKAAIKLLNSLDVNGSKIRVKKAESKPDSQTDD</sequence>
<protein>
    <submittedName>
        <fullName evidence="3">RNA-binding protein</fullName>
    </submittedName>
</protein>
<dbReference type="AlphaFoldDB" id="A0A975MNE1"/>
<proteinExistence type="predicted"/>
<dbReference type="InterPro" id="IPR050502">
    <property type="entry name" value="Euk_RNA-bind_prot"/>
</dbReference>
<evidence type="ECO:0000259" key="2">
    <source>
        <dbReference type="PROSITE" id="PS50102"/>
    </source>
</evidence>
<dbReference type="PANTHER" id="PTHR48025">
    <property type="entry name" value="OS02G0815200 PROTEIN"/>
    <property type="match status" value="1"/>
</dbReference>
<organism evidence="3 4">
    <name type="scientific">Methylomonas paludis</name>
    <dbReference type="NCBI Taxonomy" id="1173101"/>
    <lineage>
        <taxon>Bacteria</taxon>
        <taxon>Pseudomonadati</taxon>
        <taxon>Pseudomonadota</taxon>
        <taxon>Gammaproteobacteria</taxon>
        <taxon>Methylococcales</taxon>
        <taxon>Methylococcaceae</taxon>
        <taxon>Methylomonas</taxon>
    </lineage>
</organism>
<dbReference type="SUPFAM" id="SSF54928">
    <property type="entry name" value="RNA-binding domain, RBD"/>
    <property type="match status" value="1"/>
</dbReference>
<gene>
    <name evidence="3" type="ORF">KEF85_14680</name>
</gene>
<reference evidence="3" key="1">
    <citation type="submission" date="2021-04" db="EMBL/GenBank/DDBJ databases">
        <title>Draft genome sequence data of methanotrophic Methylovulum sp. strain S1L and Methylomonas sp. strain S2AM isolated from boreal lake water columns.</title>
        <authorList>
            <person name="Rissanen A.J."/>
            <person name="Mangayil R."/>
            <person name="Svenning M.M."/>
            <person name="Khanongnuch R."/>
        </authorList>
    </citation>
    <scope>NUCLEOTIDE SEQUENCE</scope>
    <source>
        <strain evidence="3">S2AM</strain>
    </source>
</reference>
<dbReference type="InterPro" id="IPR035979">
    <property type="entry name" value="RBD_domain_sf"/>
</dbReference>
<dbReference type="GO" id="GO:0003729">
    <property type="term" value="F:mRNA binding"/>
    <property type="evidence" value="ECO:0007669"/>
    <property type="project" value="TreeGrafter"/>
</dbReference>
<keyword evidence="1" id="KW-0694">RNA-binding</keyword>
<dbReference type="Gene3D" id="3.30.70.330">
    <property type="match status" value="1"/>
</dbReference>
<evidence type="ECO:0000313" key="4">
    <source>
        <dbReference type="Proteomes" id="UP000676649"/>
    </source>
</evidence>
<dbReference type="EMBL" id="CP073754">
    <property type="protein sequence ID" value="QWF70556.1"/>
    <property type="molecule type" value="Genomic_DNA"/>
</dbReference>
<dbReference type="KEGG" id="mpad:KEF85_14680"/>